<protein>
    <submittedName>
        <fullName evidence="6">Iron sulfur-containing domain, CDGSH-type</fullName>
    </submittedName>
</protein>
<evidence type="ECO:0000313" key="6">
    <source>
        <dbReference type="EMBL" id="ADV81615.1"/>
    </source>
</evidence>
<reference evidence="6 7" key="1">
    <citation type="journal article" date="2012" name="Stand. Genomic Sci.">
        <title>Complete genome sequence of Terriglobus saanensis type strain SP1PR4(T), an Acidobacteria from tundra soil.</title>
        <authorList>
            <person name="Rawat S.R."/>
            <person name="Mannisto M.K."/>
            <person name="Starovoytov V."/>
            <person name="Goodwin L."/>
            <person name="Nolan M."/>
            <person name="Hauser L."/>
            <person name="Land M."/>
            <person name="Davenport K.W."/>
            <person name="Woyke T."/>
            <person name="Haggblom M.M."/>
        </authorList>
    </citation>
    <scope>NUCLEOTIDE SEQUENCE</scope>
    <source>
        <strain evidence="7">ATCC BAA-1853 / DSM 23119 / SP1PR4</strain>
    </source>
</reference>
<accession>E8V6F0</accession>
<dbReference type="InterPro" id="IPR042216">
    <property type="entry name" value="MitoNEET_CISD"/>
</dbReference>
<dbReference type="GO" id="GO:0051537">
    <property type="term" value="F:2 iron, 2 sulfur cluster binding"/>
    <property type="evidence" value="ECO:0007669"/>
    <property type="project" value="UniProtKB-KW"/>
</dbReference>
<gene>
    <name evidence="6" type="ordered locus">AciPR4_0782</name>
</gene>
<dbReference type="AlphaFoldDB" id="E8V6F0"/>
<keyword evidence="1" id="KW-0001">2Fe-2S</keyword>
<dbReference type="Proteomes" id="UP000006844">
    <property type="component" value="Chromosome"/>
</dbReference>
<dbReference type="GO" id="GO:0005737">
    <property type="term" value="C:cytoplasm"/>
    <property type="evidence" value="ECO:0007669"/>
    <property type="project" value="UniProtKB-ARBA"/>
</dbReference>
<evidence type="ECO:0000256" key="2">
    <source>
        <dbReference type="ARBA" id="ARBA00022723"/>
    </source>
</evidence>
<dbReference type="GO" id="GO:0046872">
    <property type="term" value="F:metal ion binding"/>
    <property type="evidence" value="ECO:0007669"/>
    <property type="project" value="UniProtKB-KW"/>
</dbReference>
<feature type="domain" description="Iron-binding zinc finger CDGSH type" evidence="5">
    <location>
        <begin position="30"/>
        <end position="64"/>
    </location>
</feature>
<evidence type="ECO:0000256" key="1">
    <source>
        <dbReference type="ARBA" id="ARBA00022714"/>
    </source>
</evidence>
<keyword evidence="2" id="KW-0479">Metal-binding</keyword>
<dbReference type="Pfam" id="PF09360">
    <property type="entry name" value="zf-CDGSH"/>
    <property type="match status" value="1"/>
</dbReference>
<evidence type="ECO:0000256" key="3">
    <source>
        <dbReference type="ARBA" id="ARBA00023004"/>
    </source>
</evidence>
<name>E8V6F0_TERSS</name>
<dbReference type="SMART" id="SM00704">
    <property type="entry name" value="ZnF_CDGSH"/>
    <property type="match status" value="1"/>
</dbReference>
<keyword evidence="4" id="KW-0411">Iron-sulfur</keyword>
<organism evidence="6 7">
    <name type="scientific">Terriglobus saanensis (strain ATCC BAA-1853 / DSM 23119 / SP1PR4)</name>
    <dbReference type="NCBI Taxonomy" id="401053"/>
    <lineage>
        <taxon>Bacteria</taxon>
        <taxon>Pseudomonadati</taxon>
        <taxon>Acidobacteriota</taxon>
        <taxon>Terriglobia</taxon>
        <taxon>Terriglobales</taxon>
        <taxon>Acidobacteriaceae</taxon>
        <taxon>Terriglobus</taxon>
    </lineage>
</organism>
<dbReference type="RefSeq" id="WP_013567348.1">
    <property type="nucleotide sequence ID" value="NC_014963.1"/>
</dbReference>
<dbReference type="KEGG" id="tsa:AciPR4_0782"/>
<dbReference type="HOGENOM" id="CLU_173940_2_0_0"/>
<dbReference type="EMBL" id="CP002467">
    <property type="protein sequence ID" value="ADV81615.1"/>
    <property type="molecule type" value="Genomic_DNA"/>
</dbReference>
<keyword evidence="3" id="KW-0408">Iron</keyword>
<proteinExistence type="predicted"/>
<dbReference type="STRING" id="401053.AciPR4_0782"/>
<dbReference type="eggNOG" id="COG3369">
    <property type="taxonomic scope" value="Bacteria"/>
</dbReference>
<evidence type="ECO:0000259" key="5">
    <source>
        <dbReference type="SMART" id="SM00704"/>
    </source>
</evidence>
<keyword evidence="7" id="KW-1185">Reference proteome</keyword>
<sequence>MAEETVKITVRPNGPLRVEGAIHLVDADGQEWDLTGKPAVSLCRCGASEKRPFCDGAHNRVGFQCMTSPGNLT</sequence>
<evidence type="ECO:0000256" key="4">
    <source>
        <dbReference type="ARBA" id="ARBA00023014"/>
    </source>
</evidence>
<dbReference type="OrthoDB" id="9795032at2"/>
<dbReference type="Gene3D" id="3.40.5.90">
    <property type="entry name" value="CDGSH iron-sulfur domain, mitoNEET-type"/>
    <property type="match status" value="1"/>
</dbReference>
<evidence type="ECO:0000313" key="7">
    <source>
        <dbReference type="Proteomes" id="UP000006844"/>
    </source>
</evidence>
<dbReference type="InterPro" id="IPR018967">
    <property type="entry name" value="FeS-contain_CDGSH-typ"/>
</dbReference>